<feature type="transmembrane region" description="Helical" evidence="2">
    <location>
        <begin position="1299"/>
        <end position="1322"/>
    </location>
</feature>
<feature type="compositionally biased region" description="Basic and acidic residues" evidence="1">
    <location>
        <begin position="502"/>
        <end position="519"/>
    </location>
</feature>
<organism evidence="3 4">
    <name type="scientific">Babesia ovata</name>
    <dbReference type="NCBI Taxonomy" id="189622"/>
    <lineage>
        <taxon>Eukaryota</taxon>
        <taxon>Sar</taxon>
        <taxon>Alveolata</taxon>
        <taxon>Apicomplexa</taxon>
        <taxon>Aconoidasida</taxon>
        <taxon>Piroplasmida</taxon>
        <taxon>Babesiidae</taxon>
        <taxon>Babesia</taxon>
    </lineage>
</organism>
<comment type="caution">
    <text evidence="3">The sequence shown here is derived from an EMBL/GenBank/DDBJ whole genome shotgun (WGS) entry which is preliminary data.</text>
</comment>
<dbReference type="EMBL" id="BDSA01000007">
    <property type="protein sequence ID" value="GBE62840.1"/>
    <property type="molecule type" value="Genomic_DNA"/>
</dbReference>
<protein>
    <recommendedName>
        <fullName evidence="5">Extracellular matrix-binding ebh</fullName>
    </recommendedName>
</protein>
<proteinExistence type="predicted"/>
<feature type="region of interest" description="Disordered" evidence="1">
    <location>
        <begin position="502"/>
        <end position="523"/>
    </location>
</feature>
<dbReference type="RefSeq" id="XP_028869083.1">
    <property type="nucleotide sequence ID" value="XM_029013250.1"/>
</dbReference>
<dbReference type="GeneID" id="39876610"/>
<evidence type="ECO:0000256" key="2">
    <source>
        <dbReference type="SAM" id="Phobius"/>
    </source>
</evidence>
<evidence type="ECO:0008006" key="5">
    <source>
        <dbReference type="Google" id="ProtNLM"/>
    </source>
</evidence>
<keyword evidence="2" id="KW-0472">Membrane</keyword>
<evidence type="ECO:0000256" key="1">
    <source>
        <dbReference type="SAM" id="MobiDB-lite"/>
    </source>
</evidence>
<accession>A0A2H6KIM2</accession>
<keyword evidence="2" id="KW-1133">Transmembrane helix</keyword>
<evidence type="ECO:0000313" key="3">
    <source>
        <dbReference type="EMBL" id="GBE62840.1"/>
    </source>
</evidence>
<keyword evidence="2" id="KW-0812">Transmembrane</keyword>
<keyword evidence="4" id="KW-1185">Reference proteome</keyword>
<reference evidence="3 4" key="1">
    <citation type="journal article" date="2017" name="BMC Genomics">
        <title>Whole-genome assembly of Babesia ovata and comparative genomics between closely related pathogens.</title>
        <authorList>
            <person name="Yamagishi J."/>
            <person name="Asada M."/>
            <person name="Hakimi H."/>
            <person name="Tanaka T.Q."/>
            <person name="Sugimoto C."/>
            <person name="Kawazu S."/>
        </authorList>
    </citation>
    <scope>NUCLEOTIDE SEQUENCE [LARGE SCALE GENOMIC DNA]</scope>
    <source>
        <strain evidence="3 4">Miyake</strain>
    </source>
</reference>
<gene>
    <name evidence="3" type="ORF">BOVATA_043330</name>
</gene>
<sequence>MTSTYTQLAKVVQKSKASMQFTLNDIECQPAAIGTAVQAIKAQLKQLREKLKHDGKDDVIERLTDLRDVGLDGKNSWTSNGKPLSGLGRIESELNTEINKLPQQTGIITAAIDAIEWELRIIGVKLDHKHTHDDIIDRLEWLGRKLGKNAKKDRVNLQTIYEVISWVQDWPFTQHPNTIQTANNLIKQELTALQGVLHGTAGSDVIATLNDLKGNGLSGVRWDENTQGKNKSLKSIENELGRQQKTLNDQPPQITAGVQDITGELTRLRNEVLQKEVINKLNTLKTDGLGSKQTWTIDSHKATGLTKITTDIETIKTRDVKDVKERLKELCTAIRHIAKDAAFTLKEVKEKSLNELTKIKDKFSDLLSEQVRGVIRDVRAFLRFLDNGKAQIIRDLHAYVDKEIKAAEETLIGEARRQYVSNIKELLKLFAQKVGEELEDLPWEIDRDLRLEYKGLMARVEDGLQNDLNVEKLKEVKSLPPLSSAFMRFYSSLEDHVDREINRFHDEEQRKRNPKRQDGQEYSTRLSVVNEAFHTVLTYLKDNDTFDHRLQALLRNLTDALSHLRPESFARPSTPVLDGLVEGLTKFAAEFTCAYVSRYAGQTFTAALVENETLTETVRSQGTKSVTVRNVTKLTPYGAMCAKVFLTTLPTLCDAFNRLAEQCGKGGAGSWRDYNINLRNGLGAFLHRCGYKVSTSHTQQDGELRDDCNGRDVYVLVSQKIEETENNAHLKKCLSLQHGCNLLELLKCLSTHLTEYYETCHLKVHPSPRPPCSIYEMLTWCCGLTYNAVYLGLNSEALPSLFEADEQDSGDSGVSLTDLGSLALKAHPQSITPASLTDALTEVCHKSHTVLTTLLGFGHAGGIYAVDFNTNPAGLLYPGDADALLCLLFDVLRRLHHQLYLLYRRCLYNARHGGWLDCWYGRGVGGSSWKCNTMQCANQMCDQQCNQTHDQICNQRCDQHPKCGVKSPLQSFLEDGLVGFLPHDVSADGTCVSCPACDTTSPGLPCKTPMGLANITRLASRASTGRRIMDVLGAFCGGASSPLTRLCSSLSCLFTRPPRTPDDLFAFFFNFICEWRSSGEHRKAAFDDAVGAACFRQRGVTLDVSTIFRTSDHGIATNMPHLTGDLFSLVECNGTPHSAPSHPCGPYLKPLNHDVRATFAREYAHLYLSWVVYLTETFYDLLKQLLQDCERTCADSSATCHARSCDNQCTAKRRPLAPSSEHHDSCPSIVDCDSITPTLFHYGFALRDAHSLAGSTSGHQGKRTCEDFCMALQVAVKQMNPLHKLAHETIPEYLYRIRAPFLFCLIALWLIATLYILHSLIYRMDVLRIRSHLLTTKASHLIDVKALLSTGRRMLSLYRDVDYFDDDLHS</sequence>
<name>A0A2H6KIM2_9APIC</name>
<evidence type="ECO:0000313" key="4">
    <source>
        <dbReference type="Proteomes" id="UP000236319"/>
    </source>
</evidence>
<dbReference type="Proteomes" id="UP000236319">
    <property type="component" value="Unassembled WGS sequence"/>
</dbReference>
<dbReference type="VEuPathDB" id="PiroplasmaDB:BOVATA_043330"/>